<feature type="repeat" description="TPR" evidence="3">
    <location>
        <begin position="159"/>
        <end position="192"/>
    </location>
</feature>
<gene>
    <name evidence="4" type="ORF">CFBP5507_25785</name>
</gene>
<evidence type="ECO:0000256" key="1">
    <source>
        <dbReference type="ARBA" id="ARBA00022737"/>
    </source>
</evidence>
<dbReference type="SUPFAM" id="SSF48452">
    <property type="entry name" value="TPR-like"/>
    <property type="match status" value="1"/>
</dbReference>
<dbReference type="Pfam" id="PF13432">
    <property type="entry name" value="TPR_16"/>
    <property type="match status" value="1"/>
</dbReference>
<dbReference type="PROSITE" id="PS50005">
    <property type="entry name" value="TPR"/>
    <property type="match status" value="1"/>
</dbReference>
<dbReference type="InterPro" id="IPR019734">
    <property type="entry name" value="TPR_rpt"/>
</dbReference>
<evidence type="ECO:0000256" key="2">
    <source>
        <dbReference type="ARBA" id="ARBA00022803"/>
    </source>
</evidence>
<protein>
    <submittedName>
        <fullName evidence="4">Tetratricopeptide repeat protein</fullName>
    </submittedName>
</protein>
<dbReference type="SMART" id="SM00028">
    <property type="entry name" value="TPR"/>
    <property type="match status" value="4"/>
</dbReference>
<dbReference type="PANTHER" id="PTHR44858">
    <property type="entry name" value="TETRATRICOPEPTIDE REPEAT PROTEIN 6"/>
    <property type="match status" value="1"/>
</dbReference>
<dbReference type="Pfam" id="PF13414">
    <property type="entry name" value="TPR_11"/>
    <property type="match status" value="1"/>
</dbReference>
<proteinExistence type="predicted"/>
<geneLocation type="plasmid" evidence="4 5">
    <name>pAtCFBP5507a</name>
</geneLocation>
<sequence length="208" mass="22442">MSTPELRRLCRAGSAEASVLPEADANSILQDYEQSRAACDRLVEASGLQGDALVDALLDRADFEAPGQDDKYERALADYARAIELSPGSADAYWRRGKANLLYARNLPAALKDLDEAIRIAPSHAEFFVTRASILSWLGEPAQALADLNQALGHDPHSVHALTNRGLAHFNNGDTAKALVDFDAAIKLSPNDSGLYGFRATHVSRPTS</sequence>
<dbReference type="KEGG" id="asal:CFBP5507_25785"/>
<reference evidence="4" key="1">
    <citation type="submission" date="2022-10" db="EMBL/GenBank/DDBJ databases">
        <title>Complete genome sequence of Agrobacterium salinitolerans CFBP5507.</title>
        <authorList>
            <person name="Tchabashvili S."/>
            <person name="Yen H.-C."/>
            <person name="Haryono M."/>
            <person name="Lin Y.-C."/>
            <person name="Lai E.-M."/>
            <person name="Kuo C.-H."/>
        </authorList>
    </citation>
    <scope>NUCLEOTIDE SEQUENCE</scope>
    <source>
        <strain evidence="4">CFBP5507</strain>
        <plasmid evidence="4">pAtCFBP5507a</plasmid>
    </source>
</reference>
<evidence type="ECO:0000313" key="5">
    <source>
        <dbReference type="Proteomes" id="UP000298735"/>
    </source>
</evidence>
<dbReference type="PANTHER" id="PTHR44858:SF1">
    <property type="entry name" value="UDP-N-ACETYLGLUCOSAMINE--PEPTIDE N-ACETYLGLUCOSAMINYLTRANSFERASE SPINDLY-RELATED"/>
    <property type="match status" value="1"/>
</dbReference>
<name>A0A9X9KGC4_9HYPH</name>
<dbReference type="InterPro" id="IPR011990">
    <property type="entry name" value="TPR-like_helical_dom_sf"/>
</dbReference>
<dbReference type="InterPro" id="IPR050498">
    <property type="entry name" value="Ycf3"/>
</dbReference>
<keyword evidence="1" id="KW-0677">Repeat</keyword>
<dbReference type="Proteomes" id="UP000298735">
    <property type="component" value="Plasmid pAtCFBP5507a"/>
</dbReference>
<evidence type="ECO:0000256" key="3">
    <source>
        <dbReference type="PROSITE-ProRule" id="PRU00339"/>
    </source>
</evidence>
<dbReference type="EMBL" id="CP109970">
    <property type="protein sequence ID" value="UYZ11138.1"/>
    <property type="molecule type" value="Genomic_DNA"/>
</dbReference>
<dbReference type="Gene3D" id="1.25.40.10">
    <property type="entry name" value="Tetratricopeptide repeat domain"/>
    <property type="match status" value="2"/>
</dbReference>
<keyword evidence="2 3" id="KW-0802">TPR repeat</keyword>
<organism evidence="4 5">
    <name type="scientific">Agrobacterium salinitolerans</name>
    <dbReference type="NCBI Taxonomy" id="1183413"/>
    <lineage>
        <taxon>Bacteria</taxon>
        <taxon>Pseudomonadati</taxon>
        <taxon>Pseudomonadota</taxon>
        <taxon>Alphaproteobacteria</taxon>
        <taxon>Hyphomicrobiales</taxon>
        <taxon>Rhizobiaceae</taxon>
        <taxon>Rhizobium/Agrobacterium group</taxon>
        <taxon>Agrobacterium</taxon>
    </lineage>
</organism>
<evidence type="ECO:0000313" key="4">
    <source>
        <dbReference type="EMBL" id="UYZ11138.1"/>
    </source>
</evidence>
<dbReference type="AlphaFoldDB" id="A0A9X9KGC4"/>
<dbReference type="RefSeq" id="WP_246666521.1">
    <property type="nucleotide sequence ID" value="NZ_CP109970.1"/>
</dbReference>
<keyword evidence="4" id="KW-0614">Plasmid</keyword>
<accession>A0A9X9KGC4</accession>